<organism evidence="3 4">
    <name type="scientific">Halorubellus litoreus</name>
    <dbReference type="NCBI Taxonomy" id="755308"/>
    <lineage>
        <taxon>Archaea</taxon>
        <taxon>Methanobacteriati</taxon>
        <taxon>Methanobacteriota</taxon>
        <taxon>Stenosarchaea group</taxon>
        <taxon>Halobacteria</taxon>
        <taxon>Halobacteriales</taxon>
        <taxon>Halorubellaceae</taxon>
        <taxon>Halorubellus</taxon>
    </lineage>
</organism>
<dbReference type="InterPro" id="IPR011047">
    <property type="entry name" value="Quinoprotein_ADH-like_sf"/>
</dbReference>
<evidence type="ECO:0000313" key="3">
    <source>
        <dbReference type="EMBL" id="MFC6955547.1"/>
    </source>
</evidence>
<name>A0ABD5VQQ7_9EURY</name>
<dbReference type="PROSITE" id="PS51318">
    <property type="entry name" value="TAT"/>
    <property type="match status" value="1"/>
</dbReference>
<evidence type="ECO:0000313" key="4">
    <source>
        <dbReference type="Proteomes" id="UP001596395"/>
    </source>
</evidence>
<evidence type="ECO:0000256" key="1">
    <source>
        <dbReference type="SAM" id="MobiDB-lite"/>
    </source>
</evidence>
<dbReference type="InterPro" id="IPR018391">
    <property type="entry name" value="PQQ_b-propeller_rpt"/>
</dbReference>
<gene>
    <name evidence="3" type="ORF">ACFQGB_22020</name>
</gene>
<dbReference type="RefSeq" id="WP_336352463.1">
    <property type="nucleotide sequence ID" value="NZ_JAZAQL010000006.1"/>
</dbReference>
<dbReference type="PANTHER" id="PTHR34512">
    <property type="entry name" value="CELL SURFACE PROTEIN"/>
    <property type="match status" value="1"/>
</dbReference>
<dbReference type="PANTHER" id="PTHR34512:SF30">
    <property type="entry name" value="OUTER MEMBRANE PROTEIN ASSEMBLY FACTOR BAMB"/>
    <property type="match status" value="1"/>
</dbReference>
<keyword evidence="4" id="KW-1185">Reference proteome</keyword>
<proteinExistence type="predicted"/>
<feature type="domain" description="Pyrrolo-quinoline quinone repeat" evidence="2">
    <location>
        <begin position="140"/>
        <end position="312"/>
    </location>
</feature>
<accession>A0ABD5VQQ7</accession>
<dbReference type="AlphaFoldDB" id="A0ABD5VQQ7"/>
<dbReference type="SUPFAM" id="SSF50998">
    <property type="entry name" value="Quinoprotein alcohol dehydrogenase-like"/>
    <property type="match status" value="2"/>
</dbReference>
<comment type="caution">
    <text evidence="3">The sequence shown here is derived from an EMBL/GenBank/DDBJ whole genome shotgun (WGS) entry which is preliminary data.</text>
</comment>
<reference evidence="3 4" key="1">
    <citation type="journal article" date="2019" name="Int. J. Syst. Evol. Microbiol.">
        <title>The Global Catalogue of Microorganisms (GCM) 10K type strain sequencing project: providing services to taxonomists for standard genome sequencing and annotation.</title>
        <authorList>
            <consortium name="The Broad Institute Genomics Platform"/>
            <consortium name="The Broad Institute Genome Sequencing Center for Infectious Disease"/>
            <person name="Wu L."/>
            <person name="Ma J."/>
        </authorList>
    </citation>
    <scope>NUCLEOTIDE SEQUENCE [LARGE SCALE GENOMIC DNA]</scope>
    <source>
        <strain evidence="3 4">GX26</strain>
    </source>
</reference>
<protein>
    <submittedName>
        <fullName evidence="3">PQQ-binding-like beta-propeller repeat protein</fullName>
    </submittedName>
</protein>
<feature type="domain" description="Pyrrolo-quinoline quinone repeat" evidence="2">
    <location>
        <begin position="327"/>
        <end position="460"/>
    </location>
</feature>
<dbReference type="Gene3D" id="2.130.10.10">
    <property type="entry name" value="YVTN repeat-like/Quinoprotein amine dehydrogenase"/>
    <property type="match status" value="1"/>
</dbReference>
<dbReference type="Gene3D" id="2.40.128.630">
    <property type="match status" value="1"/>
</dbReference>
<dbReference type="InterPro" id="IPR006311">
    <property type="entry name" value="TAT_signal"/>
</dbReference>
<dbReference type="Proteomes" id="UP001596395">
    <property type="component" value="Unassembled WGS sequence"/>
</dbReference>
<dbReference type="SMART" id="SM00564">
    <property type="entry name" value="PQQ"/>
    <property type="match status" value="6"/>
</dbReference>
<feature type="region of interest" description="Disordered" evidence="1">
    <location>
        <begin position="1"/>
        <end position="27"/>
    </location>
</feature>
<dbReference type="EMBL" id="JBHSXN010000006">
    <property type="protein sequence ID" value="MFC6955547.1"/>
    <property type="molecule type" value="Genomic_DNA"/>
</dbReference>
<evidence type="ECO:0000259" key="2">
    <source>
        <dbReference type="Pfam" id="PF13360"/>
    </source>
</evidence>
<dbReference type="InterPro" id="IPR015943">
    <property type="entry name" value="WD40/YVTN_repeat-like_dom_sf"/>
</dbReference>
<sequence length="475" mass="50117">MPQGQDTYRWRETGDAMPSTSSPATSRRRVLRSLAGATAVAAGGATAGCLDAFRSPLPRSDLAWPGFMGGPQRAGWRASTSGPEDAPGSVDAYPFESTVEAPYLLFPAVADGVAYAARAVESDAYAENDVVPPSSGDRLEVLAVDLDRSRVRWRTRVDVGSGYGVDPPLAVAVTDGAVVAGCLEEVAVLDRDTGDVRWTRDRVAPMPTVRDGLVLTFGVRDASEPVLTSHDLDTGAVEWTADRGVLPGNRTDVRPPVASVDADRVYAASRSKVAAIERGTGERAWLHDLDGYGGVVRQFAPAVRGDRVYVVQSRPDAGDQFLEGLRSRVVALDAETGAVVWSQQIGDGVERFATTNPVVGPELVVVAESDPPTRGDAAADVSSTLWAFDRDTGDERWRTRAPGRLSGRTLADGSTVYVTGDGDGDASTEERALYAFDAAGGDLAWRVGTDGPELAALGAGAVFSTSSDATLRRLH</sequence>
<dbReference type="InterPro" id="IPR002372">
    <property type="entry name" value="PQQ_rpt_dom"/>
</dbReference>
<dbReference type="Pfam" id="PF13360">
    <property type="entry name" value="PQQ_2"/>
    <property type="match status" value="2"/>
</dbReference>